<evidence type="ECO:0000313" key="4">
    <source>
        <dbReference type="Proteomes" id="UP000033483"/>
    </source>
</evidence>
<dbReference type="InterPro" id="IPR019783">
    <property type="entry name" value="SDO1/SBDS_N"/>
</dbReference>
<dbReference type="Proteomes" id="UP000033483">
    <property type="component" value="Unassembled WGS sequence"/>
</dbReference>
<gene>
    <name evidence="3" type="ORF">TD95_000480</name>
</gene>
<feature type="region of interest" description="Disordered" evidence="1">
    <location>
        <begin position="91"/>
        <end position="113"/>
    </location>
</feature>
<evidence type="ECO:0000259" key="2">
    <source>
        <dbReference type="Pfam" id="PF01172"/>
    </source>
</evidence>
<dbReference type="Gene3D" id="3.30.1250.10">
    <property type="entry name" value="Ribosome maturation protein SBDS, N-terminal domain"/>
    <property type="match status" value="1"/>
</dbReference>
<accession>A0A0F4ZB84</accession>
<feature type="domain" description="Ribosome maturation protein SDO1/SBDS N-terminal" evidence="2">
    <location>
        <begin position="9"/>
        <end position="101"/>
    </location>
</feature>
<evidence type="ECO:0000313" key="3">
    <source>
        <dbReference type="EMBL" id="KKA27396.1"/>
    </source>
</evidence>
<dbReference type="EMBL" id="LAEV01001761">
    <property type="protein sequence ID" value="KKA27396.1"/>
    <property type="molecule type" value="Genomic_DNA"/>
</dbReference>
<comment type="caution">
    <text evidence="3">The sequence shown here is derived from an EMBL/GenBank/DDBJ whole genome shotgun (WGS) entry which is preliminary data.</text>
</comment>
<dbReference type="SUPFAM" id="SSF89895">
    <property type="entry name" value="FYSH domain"/>
    <property type="match status" value="1"/>
</dbReference>
<dbReference type="Pfam" id="PF01172">
    <property type="entry name" value="SBDS_N"/>
    <property type="match status" value="1"/>
</dbReference>
<name>A0A0F4ZB84_9PEZI</name>
<dbReference type="OrthoDB" id="2567806at2759"/>
<dbReference type="InterPro" id="IPR036786">
    <property type="entry name" value="Ribosome_mat_SBDS_N_sf"/>
</dbReference>
<sequence>MTRGEVSRTRVHYRGASDDFVVFVDDEAQCNQWKKDHGSVPLSHFVSSFQVFCTNRHGPNGQLNEAPNGILDSEFGTHNEDQVIERIISEGAMQTSEMPERNGARNISQNMLR</sequence>
<evidence type="ECO:0000256" key="1">
    <source>
        <dbReference type="SAM" id="MobiDB-lite"/>
    </source>
</evidence>
<keyword evidence="4" id="KW-1185">Reference proteome</keyword>
<dbReference type="AlphaFoldDB" id="A0A0F4ZB84"/>
<protein>
    <recommendedName>
        <fullName evidence="2">Ribosome maturation protein SDO1/SBDS N-terminal domain-containing protein</fullName>
    </recommendedName>
</protein>
<reference evidence="3 4" key="1">
    <citation type="submission" date="2015-03" db="EMBL/GenBank/DDBJ databases">
        <authorList>
            <person name="Radwan O."/>
            <person name="Al-Naeli F.A."/>
            <person name="Rendon G.A."/>
            <person name="Fields C."/>
        </authorList>
    </citation>
    <scope>NUCLEOTIDE SEQUENCE [LARGE SCALE GENOMIC DNA]</scope>
    <source>
        <strain evidence="3">CR-DP1</strain>
    </source>
</reference>
<organism evidence="3 4">
    <name type="scientific">Thielaviopsis punctulata</name>
    <dbReference type="NCBI Taxonomy" id="72032"/>
    <lineage>
        <taxon>Eukaryota</taxon>
        <taxon>Fungi</taxon>
        <taxon>Dikarya</taxon>
        <taxon>Ascomycota</taxon>
        <taxon>Pezizomycotina</taxon>
        <taxon>Sordariomycetes</taxon>
        <taxon>Hypocreomycetidae</taxon>
        <taxon>Microascales</taxon>
        <taxon>Ceratocystidaceae</taxon>
        <taxon>Thielaviopsis</taxon>
    </lineage>
</organism>
<proteinExistence type="predicted"/>